<dbReference type="Pfam" id="PF00990">
    <property type="entry name" value="GGDEF"/>
    <property type="match status" value="1"/>
</dbReference>
<feature type="region of interest" description="Disordered" evidence="3">
    <location>
        <begin position="309"/>
        <end position="332"/>
    </location>
</feature>
<dbReference type="SMART" id="SM00267">
    <property type="entry name" value="GGDEF"/>
    <property type="match status" value="1"/>
</dbReference>
<dbReference type="InterPro" id="IPR043128">
    <property type="entry name" value="Rev_trsase/Diguanyl_cyclase"/>
</dbReference>
<evidence type="ECO:0000259" key="5">
    <source>
        <dbReference type="PROSITE" id="PS50887"/>
    </source>
</evidence>
<feature type="transmembrane region" description="Helical" evidence="4">
    <location>
        <begin position="98"/>
        <end position="120"/>
    </location>
</feature>
<feature type="transmembrane region" description="Helical" evidence="4">
    <location>
        <begin position="132"/>
        <end position="154"/>
    </location>
</feature>
<evidence type="ECO:0000256" key="3">
    <source>
        <dbReference type="SAM" id="MobiDB-lite"/>
    </source>
</evidence>
<reference evidence="6 7" key="1">
    <citation type="submission" date="2019-08" db="EMBL/GenBank/DDBJ databases">
        <title>Marinobacter ZYF650 sp. nov., a marine bacterium isolated from seawater of the Mariana trench.</title>
        <authorList>
            <person name="Ahmad W."/>
        </authorList>
    </citation>
    <scope>NUCLEOTIDE SEQUENCE [LARGE SCALE GENOMIC DNA]</scope>
    <source>
        <strain evidence="6 7">ZYF650</strain>
    </source>
</reference>
<organism evidence="6 7">
    <name type="scientific">Marinobacter salinexigens</name>
    <dbReference type="NCBI Taxonomy" id="2919747"/>
    <lineage>
        <taxon>Bacteria</taxon>
        <taxon>Pseudomonadati</taxon>
        <taxon>Pseudomonadota</taxon>
        <taxon>Gammaproteobacteria</taxon>
        <taxon>Pseudomonadales</taxon>
        <taxon>Marinobacteraceae</taxon>
        <taxon>Marinobacter</taxon>
    </lineage>
</organism>
<dbReference type="PROSITE" id="PS50887">
    <property type="entry name" value="GGDEF"/>
    <property type="match status" value="1"/>
</dbReference>
<name>A0A5B0VER4_9GAMM</name>
<dbReference type="PANTHER" id="PTHR45138:SF9">
    <property type="entry name" value="DIGUANYLATE CYCLASE DGCM-RELATED"/>
    <property type="match status" value="1"/>
</dbReference>
<feature type="compositionally biased region" description="Basic and acidic residues" evidence="3">
    <location>
        <begin position="309"/>
        <end position="319"/>
    </location>
</feature>
<evidence type="ECO:0000256" key="2">
    <source>
        <dbReference type="ARBA" id="ARBA00034247"/>
    </source>
</evidence>
<feature type="transmembrane region" description="Helical" evidence="4">
    <location>
        <begin position="69"/>
        <end position="86"/>
    </location>
</feature>
<keyword evidence="4" id="KW-1133">Transmembrane helix</keyword>
<dbReference type="Gene3D" id="3.30.70.270">
    <property type="match status" value="1"/>
</dbReference>
<proteinExistence type="predicted"/>
<dbReference type="EC" id="2.7.7.65" evidence="1"/>
<dbReference type="NCBIfam" id="TIGR00254">
    <property type="entry name" value="GGDEF"/>
    <property type="match status" value="1"/>
</dbReference>
<dbReference type="AlphaFoldDB" id="A0A5B0VER4"/>
<comment type="catalytic activity">
    <reaction evidence="2">
        <text>2 GTP = 3',3'-c-di-GMP + 2 diphosphate</text>
        <dbReference type="Rhea" id="RHEA:24898"/>
        <dbReference type="ChEBI" id="CHEBI:33019"/>
        <dbReference type="ChEBI" id="CHEBI:37565"/>
        <dbReference type="ChEBI" id="CHEBI:58805"/>
        <dbReference type="EC" id="2.7.7.65"/>
    </reaction>
</comment>
<dbReference type="GO" id="GO:0052621">
    <property type="term" value="F:diguanylate cyclase activity"/>
    <property type="evidence" value="ECO:0007669"/>
    <property type="project" value="UniProtKB-EC"/>
</dbReference>
<dbReference type="InterPro" id="IPR050469">
    <property type="entry name" value="Diguanylate_Cyclase"/>
</dbReference>
<comment type="caution">
    <text evidence="6">The sequence shown here is derived from an EMBL/GenBank/DDBJ whole genome shotgun (WGS) entry which is preliminary data.</text>
</comment>
<gene>
    <name evidence="6" type="ORF">FWJ25_11710</name>
</gene>
<evidence type="ECO:0000256" key="4">
    <source>
        <dbReference type="SAM" id="Phobius"/>
    </source>
</evidence>
<sequence>MTETRLRTWTHSAAYGLATLFIAALALQNLRYGFYQLFYLASGMAALTFAGNIYTFICRRHQLSAPGHLIILTGLNSGLIAAMFTLDSPGITHWIMPLLVLNLLILPLRQGVALSLLLLLPASALIISEQPYAHATIIIPGLLLLLAAASLYAWHYDNMAQSAEDLAITDPVTGAHNARFLDETLQKEISRAIATGHPLAVINIGIDYADQAIDLHGKAGLQTLFRSITEHLFGVIRAGDTLYTINDSEFFLILPFTPEEGVRVIAERIRRTISEQNWPVTGKTTVSLGCTSRGSGDTRTDNLRKRAHKALEDAQRKGADSVWFSPGESISA</sequence>
<accession>A0A5B0VER4</accession>
<evidence type="ECO:0000256" key="1">
    <source>
        <dbReference type="ARBA" id="ARBA00012528"/>
    </source>
</evidence>
<dbReference type="GO" id="GO:0005886">
    <property type="term" value="C:plasma membrane"/>
    <property type="evidence" value="ECO:0007669"/>
    <property type="project" value="TreeGrafter"/>
</dbReference>
<dbReference type="CDD" id="cd01949">
    <property type="entry name" value="GGDEF"/>
    <property type="match status" value="1"/>
</dbReference>
<feature type="transmembrane region" description="Helical" evidence="4">
    <location>
        <begin position="36"/>
        <end position="57"/>
    </location>
</feature>
<evidence type="ECO:0000313" key="6">
    <source>
        <dbReference type="EMBL" id="KAA1173156.1"/>
    </source>
</evidence>
<feature type="transmembrane region" description="Helical" evidence="4">
    <location>
        <begin position="12"/>
        <end position="30"/>
    </location>
</feature>
<dbReference type="InterPro" id="IPR029787">
    <property type="entry name" value="Nucleotide_cyclase"/>
</dbReference>
<dbReference type="Proteomes" id="UP000323161">
    <property type="component" value="Unassembled WGS sequence"/>
</dbReference>
<keyword evidence="7" id="KW-1185">Reference proteome</keyword>
<dbReference type="GO" id="GO:0043709">
    <property type="term" value="P:cell adhesion involved in single-species biofilm formation"/>
    <property type="evidence" value="ECO:0007669"/>
    <property type="project" value="TreeGrafter"/>
</dbReference>
<keyword evidence="4" id="KW-0472">Membrane</keyword>
<dbReference type="SUPFAM" id="SSF55073">
    <property type="entry name" value="Nucleotide cyclase"/>
    <property type="match status" value="1"/>
</dbReference>
<dbReference type="PANTHER" id="PTHR45138">
    <property type="entry name" value="REGULATORY COMPONENTS OF SENSORY TRANSDUCTION SYSTEM"/>
    <property type="match status" value="1"/>
</dbReference>
<feature type="domain" description="GGDEF" evidence="5">
    <location>
        <begin position="197"/>
        <end position="327"/>
    </location>
</feature>
<dbReference type="EMBL" id="VTUU01000005">
    <property type="protein sequence ID" value="KAA1173156.1"/>
    <property type="molecule type" value="Genomic_DNA"/>
</dbReference>
<evidence type="ECO:0000313" key="7">
    <source>
        <dbReference type="Proteomes" id="UP000323161"/>
    </source>
</evidence>
<keyword evidence="4" id="KW-0812">Transmembrane</keyword>
<dbReference type="InterPro" id="IPR000160">
    <property type="entry name" value="GGDEF_dom"/>
</dbReference>
<dbReference type="GO" id="GO:1902201">
    <property type="term" value="P:negative regulation of bacterial-type flagellum-dependent cell motility"/>
    <property type="evidence" value="ECO:0007669"/>
    <property type="project" value="TreeGrafter"/>
</dbReference>
<dbReference type="RefSeq" id="WP_149600477.1">
    <property type="nucleotide sequence ID" value="NZ_VTUU01000005.1"/>
</dbReference>
<protein>
    <recommendedName>
        <fullName evidence="1">diguanylate cyclase</fullName>
        <ecNumber evidence="1">2.7.7.65</ecNumber>
    </recommendedName>
</protein>